<accession>A0ABP0MAX7</accession>
<organism evidence="3 4">
    <name type="scientific">Durusdinium trenchii</name>
    <dbReference type="NCBI Taxonomy" id="1381693"/>
    <lineage>
        <taxon>Eukaryota</taxon>
        <taxon>Sar</taxon>
        <taxon>Alveolata</taxon>
        <taxon>Dinophyceae</taxon>
        <taxon>Suessiales</taxon>
        <taxon>Symbiodiniaceae</taxon>
        <taxon>Durusdinium</taxon>
    </lineage>
</organism>
<feature type="compositionally biased region" description="Acidic residues" evidence="1">
    <location>
        <begin position="951"/>
        <end position="961"/>
    </location>
</feature>
<proteinExistence type="predicted"/>
<dbReference type="EMBL" id="CAXAMN010016668">
    <property type="protein sequence ID" value="CAK9048655.1"/>
    <property type="molecule type" value="Genomic_DNA"/>
</dbReference>
<feature type="domain" description="Integrase catalytic" evidence="2">
    <location>
        <begin position="1042"/>
        <end position="1212"/>
    </location>
</feature>
<evidence type="ECO:0000256" key="1">
    <source>
        <dbReference type="SAM" id="MobiDB-lite"/>
    </source>
</evidence>
<dbReference type="PANTHER" id="PTHR37984:SF5">
    <property type="entry name" value="PROTEIN NYNRIN-LIKE"/>
    <property type="match status" value="1"/>
</dbReference>
<dbReference type="Pfam" id="PF00665">
    <property type="entry name" value="rve"/>
    <property type="match status" value="1"/>
</dbReference>
<sequence>MADEEKGSSAWYKVPTWDGNPSTFRTFQREMSWWMASMDASSCTKYNVAARWTLRQTGIVRARCEEFTPEELAGKTEVRGTDPSSGEEVVLEEADPWFGIRKLMKALEESMGRTILDRKGELRRQFYQDLKRNAGERISTFCTRFRTLVSEMRREGITLPSEELGWFLRNRLGLDAIRVQLLDTALRGRESYEEVEAEALRLFRDLHSEDPLHRKSATDRSPLLSRFLSQSQSGASSYRTSLPSSGGSSSFGTRSYRSSSVGGSSQKSFRQPPKPPPPRSAMVAEGLADEVLEGEDDEEELVPDQPEANASGLEEVLTAEAEVLAAEIQALEEEGMEPDVLEALECGVEQAAESLVTMREARHKIAEIKKDRGYGKPMSQPAKPRFTGNQVNGKKAKSSCWDCGQQGHWSGDHGCPNPGAGLYKPKNSNPKPQKQVRVAEALTTELSADPTAPADEAHEVLTLSRVSRPSTLSEALRQSNEVHVSQLASLSMDKRLMGALDSACNRTCCGTAWLDHYLTALNAAPQEIKCLVQQCPEQETFRFGDGGTQKSSYRIRLPMVIGTDLVLTWVSIIPVESLGLLLGRDRLDGVGCVLSFSKKIMRADHLSGKHISLHQLTAGHFALRLIPSEWPRFLIRLQTRVLWHVHGICLWLCRRPWLRYVPFPYPSISSLMQWQLQAQNMVANGALPKAHFQRAQTLQSFTAANLKECMWLRDRLGWQTSFVEDPMLQGMLAARSSKGIASKIRQEAVSEARAAADKAKKEGKQADAVRELIGPRGGLPSLKSDLQKLASLVQVEYNEKTTVEQLKAAIRPVVKLIASKDPPSAKSSSASSHQEPPKGLTTASTRVIQFLESAAVECVDFDQCAFQLKSASGFLHRKPTRIATSSSCVVDELQGMRCSRNHIHQPVLGGAKITSRAGHYPIALARAIVRGLEKQFHLDHAKCREVLAVDGAEEEKPEEEGGATMDPYDTESEISSVDEDGAPEARVSSAVRQAVKRLHENTGHRSNRRLARALVLSGAPKEVILAAKTLKCSLCDEKRRPKSHRPTSLPTPKDVSDQVHIDIFECSDITEQRFYIVHCIDWTSRFQMAEALEHKDSDSIVHWFQERWMSVFGPPRVIVADQGREFISWAFQEMCDRHSILLHHIPIQAPWCNGVCERGGGILKGLLECCVKSRSVAGLSDMKLALQECTLAYNADINELGVSPAQAAIGRQPRMIGDVLGNFGQRLAEHGLIDGRPSLARQIALRETAKVAMTRLHFSKGIRRAELARSRSSTMSQPLEPGDIVYFWRESKYNSKTAPSKKRLSLRRWHGPALLVALEGHNAGYVSFKGQLSKCAREHLRSASSMEQISAEVWHDAIQDCVEAALHDVKRQSSEDVGPNLPPPPTPSVVVDPSPLPTVPEQHAVQDDLPPVAPTELFQALDGGGLGVLGGGSHFGSELPGSGSLSRRASSMAASSRGPSRQMSHAAPGTPVPPLITGASQASPVTPPLSSRLSASLDAARELDEQTGVKRPSEVESEQPQKMLREDEEHSVLVATSVIQNVLKTKRALVSRYAKDTANQSVPDVEQAPKQDEIFENILKNATMHPLRAIQLQVEKDKKADGNLAVQDHGSWSGKWPLPTRTSWEAHEISCTLWPCGEHEVNAAKTARREVKWKDIPMHERAEYRKAAETGWKVQVDNGAFEILSDEESERIKAKLRASGQLHKILTPRYIYTDKHDGLRSDSNPLPLLANARVVIPGYKDETAYSVRKDAPTSSRSSQHMLFIVAAARKWCLWSADVKSAFLKGEYFQEGERELYICNIRCTSADEPMLPFSAGGLARVRKGVFGLADSPRRWYLRLNKSLLRLGWRRSDMDAAQWFLYGVDGSLQGIVVSHVDDLLMGGTDLAGKSLRALGDELGFGSLETGCFTYSGKQIKQNADMTIEVSMQAYHENVQPIAVPVHRKKQLEAALTPAEHRQLRAILGSLQWLVAQVRWDMGFHLSVLQGEPPVVKTLLKANALARLMKQDAGFKLRFGQMDLQGAGILVVTDASLGNVTRAGGADGTLYTKVFSQAAYLVLVADRNLMSGKQGRFGVLDARSHRLTRVCRSTYGAELLGSEESLDIGLFSRGLLAEVQGFSVLKGDEQYNSSIPLGLVTDAKDVYDKNTSDTPTYGSQKSLAFTVAWMREVLRKDKTQIHWTSTENMLIDCGTKEMKSDHLKAVLHQGTWSMTYNPRFVKQTTKPLKAAAPKGLSLPGRLLSADDPMLSHLMRLAERPGWHFQDPHGIHVCRNARSFRSPAPRFDEKSFPLRTTYARFDTDHQAEWRILEKDVRGGKMDMLGETADVLVTLFGPEPKPQNQQKDRSTEE</sequence>
<reference evidence="3 4" key="1">
    <citation type="submission" date="2024-02" db="EMBL/GenBank/DDBJ databases">
        <authorList>
            <person name="Chen Y."/>
            <person name="Shah S."/>
            <person name="Dougan E. K."/>
            <person name="Thang M."/>
            <person name="Chan C."/>
        </authorList>
    </citation>
    <scope>NUCLEOTIDE SEQUENCE [LARGE SCALE GENOMIC DNA]</scope>
</reference>
<dbReference type="Gene3D" id="3.30.420.10">
    <property type="entry name" value="Ribonuclease H-like superfamily/Ribonuclease H"/>
    <property type="match status" value="1"/>
</dbReference>
<dbReference type="InterPro" id="IPR013103">
    <property type="entry name" value="RVT_2"/>
</dbReference>
<dbReference type="InterPro" id="IPR036397">
    <property type="entry name" value="RNaseH_sf"/>
</dbReference>
<feature type="compositionally biased region" description="Low complexity" evidence="1">
    <location>
        <begin position="424"/>
        <end position="433"/>
    </location>
</feature>
<dbReference type="PANTHER" id="PTHR37984">
    <property type="entry name" value="PROTEIN CBG26694"/>
    <property type="match status" value="1"/>
</dbReference>
<dbReference type="PROSITE" id="PS50994">
    <property type="entry name" value="INTEGRASE"/>
    <property type="match status" value="1"/>
</dbReference>
<feature type="compositionally biased region" description="Low complexity" evidence="1">
    <location>
        <begin position="1439"/>
        <end position="1461"/>
    </location>
</feature>
<protein>
    <recommendedName>
        <fullName evidence="2">Integrase catalytic domain-containing protein</fullName>
    </recommendedName>
</protein>
<feature type="region of interest" description="Disordered" evidence="1">
    <location>
        <begin position="414"/>
        <end position="433"/>
    </location>
</feature>
<dbReference type="Pfam" id="PF07727">
    <property type="entry name" value="RVT_2"/>
    <property type="match status" value="1"/>
</dbReference>
<evidence type="ECO:0000313" key="4">
    <source>
        <dbReference type="Proteomes" id="UP001642484"/>
    </source>
</evidence>
<feature type="region of interest" description="Disordered" evidence="1">
    <location>
        <begin position="235"/>
        <end position="282"/>
    </location>
</feature>
<feature type="region of interest" description="Disordered" evidence="1">
    <location>
        <begin position="1438"/>
        <end position="1528"/>
    </location>
</feature>
<dbReference type="Proteomes" id="UP001642484">
    <property type="component" value="Unassembled WGS sequence"/>
</dbReference>
<feature type="compositionally biased region" description="Basic and acidic residues" evidence="1">
    <location>
        <begin position="1499"/>
        <end position="1514"/>
    </location>
</feature>
<comment type="caution">
    <text evidence="3">The sequence shown here is derived from an EMBL/GenBank/DDBJ whole genome shotgun (WGS) entry which is preliminary data.</text>
</comment>
<dbReference type="SUPFAM" id="SSF53098">
    <property type="entry name" value="Ribonuclease H-like"/>
    <property type="match status" value="1"/>
</dbReference>
<name>A0ABP0MAX7_9DINO</name>
<dbReference type="InterPro" id="IPR050951">
    <property type="entry name" value="Retrovirus_Pol_polyprotein"/>
</dbReference>
<feature type="compositionally biased region" description="Acidic residues" evidence="1">
    <location>
        <begin position="968"/>
        <end position="982"/>
    </location>
</feature>
<feature type="compositionally biased region" description="Low complexity" evidence="1">
    <location>
        <begin position="236"/>
        <end position="271"/>
    </location>
</feature>
<evidence type="ECO:0000259" key="2">
    <source>
        <dbReference type="PROSITE" id="PS50994"/>
    </source>
</evidence>
<dbReference type="InterPro" id="IPR012337">
    <property type="entry name" value="RNaseH-like_sf"/>
</dbReference>
<keyword evidence="4" id="KW-1185">Reference proteome</keyword>
<gene>
    <name evidence="3" type="ORF">CCMP2556_LOCUS25017</name>
</gene>
<dbReference type="InterPro" id="IPR001584">
    <property type="entry name" value="Integrase_cat-core"/>
</dbReference>
<feature type="compositionally biased region" description="Low complexity" evidence="1">
    <location>
        <begin position="1489"/>
        <end position="1498"/>
    </location>
</feature>
<feature type="region of interest" description="Disordered" evidence="1">
    <location>
        <begin position="950"/>
        <end position="989"/>
    </location>
</feature>
<evidence type="ECO:0000313" key="3">
    <source>
        <dbReference type="EMBL" id="CAK9048655.1"/>
    </source>
</evidence>